<dbReference type="InterPro" id="IPR010987">
    <property type="entry name" value="Glutathione-S-Trfase_C-like"/>
</dbReference>
<dbReference type="PANTHER" id="PTHR32419">
    <property type="entry name" value="GLUTATHIONYL-HYDROQUINONE REDUCTASE"/>
    <property type="match status" value="1"/>
</dbReference>
<dbReference type="Gene3D" id="1.20.1050.10">
    <property type="match status" value="1"/>
</dbReference>
<protein>
    <submittedName>
        <fullName evidence="2">10445_t:CDS:1</fullName>
    </submittedName>
</protein>
<dbReference type="InterPro" id="IPR016639">
    <property type="entry name" value="GST_Omega/GSH"/>
</dbReference>
<dbReference type="Gene3D" id="3.40.30.10">
    <property type="entry name" value="Glutaredoxin"/>
    <property type="match status" value="1"/>
</dbReference>
<keyword evidence="3" id="KW-1185">Reference proteome</keyword>
<reference evidence="2" key="1">
    <citation type="submission" date="2021-06" db="EMBL/GenBank/DDBJ databases">
        <authorList>
            <person name="Kallberg Y."/>
            <person name="Tangrot J."/>
            <person name="Rosling A."/>
        </authorList>
    </citation>
    <scope>NUCLEOTIDE SEQUENCE</scope>
    <source>
        <strain evidence="2">MA453B</strain>
    </source>
</reference>
<dbReference type="Proteomes" id="UP000789405">
    <property type="component" value="Unassembled WGS sequence"/>
</dbReference>
<sequence>TPEETPVCIPDIVNNAQYIRELYFKANPDPDYEGRFTVPVLWDKKLQTIVNNELSKMIRIFNDVFDDLVPGAKSKNLYPKHLANEIDKINDWIYNKINSRPFKSLDYVEAILFKNKFLVRNTLTEADIRLWVDIV</sequence>
<accession>A0A9N9JVM3</accession>
<evidence type="ECO:0000313" key="2">
    <source>
        <dbReference type="EMBL" id="CAG8798333.1"/>
    </source>
</evidence>
<feature type="non-terminal residue" evidence="2">
    <location>
        <position position="1"/>
    </location>
</feature>
<proteinExistence type="predicted"/>
<dbReference type="OrthoDB" id="2309723at2759"/>
<dbReference type="EMBL" id="CAJVPY010032926">
    <property type="protein sequence ID" value="CAG8798333.1"/>
    <property type="molecule type" value="Genomic_DNA"/>
</dbReference>
<evidence type="ECO:0000259" key="1">
    <source>
        <dbReference type="PROSITE" id="PS50405"/>
    </source>
</evidence>
<evidence type="ECO:0000313" key="3">
    <source>
        <dbReference type="Proteomes" id="UP000789405"/>
    </source>
</evidence>
<organism evidence="2 3">
    <name type="scientific">Dentiscutata erythropus</name>
    <dbReference type="NCBI Taxonomy" id="1348616"/>
    <lineage>
        <taxon>Eukaryota</taxon>
        <taxon>Fungi</taxon>
        <taxon>Fungi incertae sedis</taxon>
        <taxon>Mucoromycota</taxon>
        <taxon>Glomeromycotina</taxon>
        <taxon>Glomeromycetes</taxon>
        <taxon>Diversisporales</taxon>
        <taxon>Gigasporaceae</taxon>
        <taxon>Dentiscutata</taxon>
    </lineage>
</organism>
<dbReference type="GO" id="GO:0005737">
    <property type="term" value="C:cytoplasm"/>
    <property type="evidence" value="ECO:0007669"/>
    <property type="project" value="TreeGrafter"/>
</dbReference>
<dbReference type="PANTHER" id="PTHR32419:SF6">
    <property type="entry name" value="GLUTATHIONE S-TRANSFERASE OMEGA-LIKE 1-RELATED"/>
    <property type="match status" value="1"/>
</dbReference>
<dbReference type="AlphaFoldDB" id="A0A9N9JVM3"/>
<dbReference type="PROSITE" id="PS50405">
    <property type="entry name" value="GST_CTER"/>
    <property type="match status" value="1"/>
</dbReference>
<gene>
    <name evidence="2" type="ORF">DERYTH_LOCUS22852</name>
</gene>
<dbReference type="InterPro" id="IPR036282">
    <property type="entry name" value="Glutathione-S-Trfase_C_sf"/>
</dbReference>
<feature type="non-terminal residue" evidence="2">
    <location>
        <position position="135"/>
    </location>
</feature>
<dbReference type="GO" id="GO:0004364">
    <property type="term" value="F:glutathione transferase activity"/>
    <property type="evidence" value="ECO:0007669"/>
    <property type="project" value="InterPro"/>
</dbReference>
<name>A0A9N9JVM3_9GLOM</name>
<comment type="caution">
    <text evidence="2">The sequence shown here is derived from an EMBL/GenBank/DDBJ whole genome shotgun (WGS) entry which is preliminary data.</text>
</comment>
<dbReference type="SUPFAM" id="SSF47616">
    <property type="entry name" value="GST C-terminal domain-like"/>
    <property type="match status" value="1"/>
</dbReference>
<feature type="domain" description="GST C-terminal" evidence="1">
    <location>
        <begin position="51"/>
        <end position="135"/>
    </location>
</feature>